<reference evidence="3" key="2">
    <citation type="submission" date="2025-08" db="UniProtKB">
        <authorList>
            <consortium name="Ensembl"/>
        </authorList>
    </citation>
    <scope>IDENTIFICATION</scope>
</reference>
<dbReference type="Proteomes" id="UP000472276">
    <property type="component" value="Unassembled WGS sequence"/>
</dbReference>
<accession>A0AAZ1XM53</accession>
<dbReference type="PANTHER" id="PTHR46532:SF11">
    <property type="entry name" value="DYNEIN AXONEMAL HEAVY CHAIN 12"/>
    <property type="match status" value="1"/>
</dbReference>
<feature type="domain" description="Dynein heavy chain tail" evidence="2">
    <location>
        <begin position="213"/>
        <end position="411"/>
    </location>
</feature>
<evidence type="ECO:0000313" key="4">
    <source>
        <dbReference type="Proteomes" id="UP000472276"/>
    </source>
</evidence>
<protein>
    <recommendedName>
        <fullName evidence="2">Dynein heavy chain tail domain-containing protein</fullName>
    </recommendedName>
</protein>
<dbReference type="GO" id="GO:0051959">
    <property type="term" value="F:dynein light intermediate chain binding"/>
    <property type="evidence" value="ECO:0007669"/>
    <property type="project" value="InterPro"/>
</dbReference>
<dbReference type="GO" id="GO:0007018">
    <property type="term" value="P:microtubule-based movement"/>
    <property type="evidence" value="ECO:0007669"/>
    <property type="project" value="InterPro"/>
</dbReference>
<dbReference type="Ensembl" id="ENSOABT00000069828.1">
    <property type="protein sequence ID" value="ENSOABP00000068662.1"/>
    <property type="gene ID" value="ENSOABG00000031936.1"/>
</dbReference>
<keyword evidence="1" id="KW-0812">Transmembrane</keyword>
<proteinExistence type="predicted"/>
<evidence type="ECO:0000313" key="3">
    <source>
        <dbReference type="Ensembl" id="ENSOABP00000068662.1"/>
    </source>
</evidence>
<feature type="transmembrane region" description="Helical" evidence="1">
    <location>
        <begin position="525"/>
        <end position="547"/>
    </location>
</feature>
<evidence type="ECO:0000256" key="1">
    <source>
        <dbReference type="SAM" id="Phobius"/>
    </source>
</evidence>
<dbReference type="Pfam" id="PF08385">
    <property type="entry name" value="DHC_N1"/>
    <property type="match status" value="2"/>
</dbReference>
<feature type="domain" description="Dynein heavy chain tail" evidence="2">
    <location>
        <begin position="429"/>
        <end position="489"/>
    </location>
</feature>
<keyword evidence="1" id="KW-0472">Membrane</keyword>
<dbReference type="InterPro" id="IPR013594">
    <property type="entry name" value="Dynein_heavy_tail"/>
</dbReference>
<name>A0AAZ1XM53_OREAU</name>
<dbReference type="PANTHER" id="PTHR46532">
    <property type="entry name" value="MALE FERTILITY FACTOR KL5"/>
    <property type="match status" value="1"/>
</dbReference>
<dbReference type="InterPro" id="IPR026983">
    <property type="entry name" value="DHC"/>
</dbReference>
<reference evidence="3" key="3">
    <citation type="submission" date="2025-09" db="UniProtKB">
        <authorList>
            <consortium name="Ensembl"/>
        </authorList>
    </citation>
    <scope>IDENTIFICATION</scope>
</reference>
<keyword evidence="4" id="KW-1185">Reference proteome</keyword>
<dbReference type="GO" id="GO:0045505">
    <property type="term" value="F:dynein intermediate chain binding"/>
    <property type="evidence" value="ECO:0007669"/>
    <property type="project" value="InterPro"/>
</dbReference>
<reference evidence="4" key="1">
    <citation type="submission" date="2020-03" db="EMBL/GenBank/DDBJ databases">
        <title>Evolution of repeat sequences and sex chromosomes of tilapia species revealed by chromosome-level genomes.</title>
        <authorList>
            <person name="Xu L."/>
            <person name="Tao W."/>
            <person name="Wang D."/>
            <person name="Zhou Q."/>
        </authorList>
    </citation>
    <scope>NUCLEOTIDE SEQUENCE [LARGE SCALE GENOMIC DNA]</scope>
    <source>
        <strain evidence="4">Israel</strain>
    </source>
</reference>
<sequence length="548" mass="64174">EEEQRKTGVVLSDERVDFLREQAFYVLRVKTDKWNRFIGADENQKIILDFLDHIWTNRLLLFTGPGGTLHAGDAQLPYEHLFIQVLVCVLSNGLNHEAWPRVVSDDIHRHLEKLRSKVVTLRGRAEGRTLLPLPLYVERARPQDIVLRSVVSEYTDSQTVAKNWSGQIWSVLKKDSGMMLLQGHHPGPSVELQFWAAQRENLLGIQLVLFITVLEAEDIDLYLRPLRRLITNLEEKSFPQVDALLPPLFHTLCLIWSHSQYYCTPQRMVVLLQEFCNLIIEKAFAYLIPEELFKMELEEGMERVRISISVLRTFKKLFHTYREQIPKYYKHSQSIKLWDFPAKLVFKRSDCIMERLLMIEVSLDFLKLEKIELGGSRGKILSEMVFSMSEEFHDRWRTLRESKYDPLDCTNDVRATERVAVMFCALNVQNLLKIFGTLLERPRIHQLFSPNYSVLLDMFSQEVGHCQFILDQHKYGVRQIEIMFLITYTHLLHNTPRFSCRILCVSVCVMCVLIDCLIKFSNLKHFIFVLAVSFIMFLGTWVFPAYII</sequence>
<keyword evidence="1" id="KW-1133">Transmembrane helix</keyword>
<dbReference type="AlphaFoldDB" id="A0AAZ1XM53"/>
<dbReference type="GO" id="GO:0005858">
    <property type="term" value="C:axonemal dynein complex"/>
    <property type="evidence" value="ECO:0007669"/>
    <property type="project" value="TreeGrafter"/>
</dbReference>
<organism evidence="3 4">
    <name type="scientific">Oreochromis aureus</name>
    <name type="common">Israeli tilapia</name>
    <name type="synonym">Chromis aureus</name>
    <dbReference type="NCBI Taxonomy" id="47969"/>
    <lineage>
        <taxon>Eukaryota</taxon>
        <taxon>Metazoa</taxon>
        <taxon>Chordata</taxon>
        <taxon>Craniata</taxon>
        <taxon>Vertebrata</taxon>
        <taxon>Euteleostomi</taxon>
        <taxon>Actinopterygii</taxon>
        <taxon>Neopterygii</taxon>
        <taxon>Teleostei</taxon>
        <taxon>Neoteleostei</taxon>
        <taxon>Acanthomorphata</taxon>
        <taxon>Ovalentaria</taxon>
        <taxon>Cichlomorphae</taxon>
        <taxon>Cichliformes</taxon>
        <taxon>Cichlidae</taxon>
        <taxon>African cichlids</taxon>
        <taxon>Pseudocrenilabrinae</taxon>
        <taxon>Oreochromini</taxon>
        <taxon>Oreochromis</taxon>
    </lineage>
</organism>
<evidence type="ECO:0000259" key="2">
    <source>
        <dbReference type="Pfam" id="PF08385"/>
    </source>
</evidence>